<organism evidence="2 3">
    <name type="scientific">Laodelphax striatellus</name>
    <name type="common">Small brown planthopper</name>
    <name type="synonym">Delphax striatella</name>
    <dbReference type="NCBI Taxonomy" id="195883"/>
    <lineage>
        <taxon>Eukaryota</taxon>
        <taxon>Metazoa</taxon>
        <taxon>Ecdysozoa</taxon>
        <taxon>Arthropoda</taxon>
        <taxon>Hexapoda</taxon>
        <taxon>Insecta</taxon>
        <taxon>Pterygota</taxon>
        <taxon>Neoptera</taxon>
        <taxon>Paraneoptera</taxon>
        <taxon>Hemiptera</taxon>
        <taxon>Auchenorrhyncha</taxon>
        <taxon>Fulgoroidea</taxon>
        <taxon>Delphacidae</taxon>
        <taxon>Criomorphinae</taxon>
        <taxon>Laodelphax</taxon>
    </lineage>
</organism>
<evidence type="ECO:0000313" key="3">
    <source>
        <dbReference type="Proteomes" id="UP000291343"/>
    </source>
</evidence>
<dbReference type="STRING" id="195883.A0A482X3Y8"/>
<dbReference type="Proteomes" id="UP000291343">
    <property type="component" value="Unassembled WGS sequence"/>
</dbReference>
<comment type="caution">
    <text evidence="2">The sequence shown here is derived from an EMBL/GenBank/DDBJ whole genome shotgun (WGS) entry which is preliminary data.</text>
</comment>
<gene>
    <name evidence="2" type="ORF">LSTR_LSTR007472</name>
</gene>
<name>A0A482X3Y8_LAOST</name>
<reference evidence="2 3" key="1">
    <citation type="journal article" date="2017" name="Gigascience">
        <title>Genome sequence of the small brown planthopper, Laodelphax striatellus.</title>
        <authorList>
            <person name="Zhu J."/>
            <person name="Jiang F."/>
            <person name="Wang X."/>
            <person name="Yang P."/>
            <person name="Bao Y."/>
            <person name="Zhao W."/>
            <person name="Wang W."/>
            <person name="Lu H."/>
            <person name="Wang Q."/>
            <person name="Cui N."/>
            <person name="Li J."/>
            <person name="Chen X."/>
            <person name="Luo L."/>
            <person name="Yu J."/>
            <person name="Kang L."/>
            <person name="Cui F."/>
        </authorList>
    </citation>
    <scope>NUCLEOTIDE SEQUENCE [LARGE SCALE GENOMIC DNA]</scope>
    <source>
        <strain evidence="2">Lst14</strain>
    </source>
</reference>
<dbReference type="SMR" id="A0A482X3Y8"/>
<sequence length="260" mass="29777">MDDDMLQREMTYYRKNAEIEKISRELVKDMESRIDDELEDLKKEEELTTAKNSGSISESHIRFLQSKVKSMRDTLNSLRDEYGKRTEQWKAVQDDLKKALEESSQTQLSLNAARETLKKKEKLTVTLTDKLKISDAENATLKKELTALKRELKQKSVEAANVETRLNRVLVESERIKETAKNAEREGREKHSADIARREETEKALNKVGKQKNELLDALKKQSVLIANLKKQKALLECSLLADIAADQFLKLLDSAGNAE</sequence>
<dbReference type="PANTHER" id="PTHR23313">
    <property type="entry name" value="TSEC1-RELATED"/>
    <property type="match status" value="1"/>
</dbReference>
<dbReference type="OrthoDB" id="269872at2759"/>
<feature type="coiled-coil region" evidence="1">
    <location>
        <begin position="27"/>
        <end position="81"/>
    </location>
</feature>
<dbReference type="InParanoid" id="A0A482X3Y8"/>
<evidence type="ECO:0000256" key="1">
    <source>
        <dbReference type="SAM" id="Coils"/>
    </source>
</evidence>
<evidence type="ECO:0008006" key="4">
    <source>
        <dbReference type="Google" id="ProtNLM"/>
    </source>
</evidence>
<dbReference type="EMBL" id="QKKF02018119">
    <property type="protein sequence ID" value="RZF40589.1"/>
    <property type="molecule type" value="Genomic_DNA"/>
</dbReference>
<proteinExistence type="predicted"/>
<dbReference type="PANTHER" id="PTHR23313:SF0">
    <property type="entry name" value="TESTIS-EXPRESSED PROTEIN 9"/>
    <property type="match status" value="1"/>
</dbReference>
<protein>
    <recommendedName>
        <fullName evidence="4">Testis-expressed sequence 9 protein</fullName>
    </recommendedName>
</protein>
<feature type="coiled-coil region" evidence="1">
    <location>
        <begin position="131"/>
        <end position="232"/>
    </location>
</feature>
<keyword evidence="1" id="KW-0175">Coiled coil</keyword>
<evidence type="ECO:0000313" key="2">
    <source>
        <dbReference type="EMBL" id="RZF40589.1"/>
    </source>
</evidence>
<dbReference type="AlphaFoldDB" id="A0A482X3Y8"/>
<accession>A0A482X3Y8</accession>
<keyword evidence="3" id="KW-1185">Reference proteome</keyword>